<dbReference type="AlphaFoldDB" id="C7N3Y7"/>
<keyword evidence="3" id="KW-1185">Reference proteome</keyword>
<reference evidence="2 3" key="1">
    <citation type="journal article" date="2009" name="Stand. Genomic Sci.">
        <title>Complete genome sequence of Slackia heliotrinireducens type strain (RHS 1).</title>
        <authorList>
            <person name="Pukall R."/>
            <person name="Lapidus A."/>
            <person name="Nolan M."/>
            <person name="Copeland A."/>
            <person name="Glavina Del Rio T."/>
            <person name="Lucas S."/>
            <person name="Chen F."/>
            <person name="Tice H."/>
            <person name="Cheng J.F."/>
            <person name="Chertkov O."/>
            <person name="Bruce D."/>
            <person name="Goodwin L."/>
            <person name="Kuske C."/>
            <person name="Brettin T."/>
            <person name="Detter J.C."/>
            <person name="Han C."/>
            <person name="Pitluck S."/>
            <person name="Pati A."/>
            <person name="Mavrommatis K."/>
            <person name="Ivanova N."/>
            <person name="Ovchinnikova G."/>
            <person name="Chen A."/>
            <person name="Palaniappan K."/>
            <person name="Schneider S."/>
            <person name="Rohde M."/>
            <person name="Chain P."/>
            <person name="D'haeseleer P."/>
            <person name="Goker M."/>
            <person name="Bristow J."/>
            <person name="Eisen J.A."/>
            <person name="Markowitz V."/>
            <person name="Kyrpides N.C."/>
            <person name="Klenk H.P."/>
            <person name="Hugenholtz P."/>
        </authorList>
    </citation>
    <scope>NUCLEOTIDE SEQUENCE [LARGE SCALE GENOMIC DNA]</scope>
    <source>
        <strain evidence="3">ATCC 29202 / DSM 20476 / NCTC 11029 / RHS 1</strain>
    </source>
</reference>
<accession>C7N3Y7</accession>
<proteinExistence type="predicted"/>
<dbReference type="RefSeq" id="WP_012797833.1">
    <property type="nucleotide sequence ID" value="NC_013165.1"/>
</dbReference>
<dbReference type="KEGG" id="shi:Shel_06690"/>
<dbReference type="Pfam" id="PF03551">
    <property type="entry name" value="PadR"/>
    <property type="match status" value="1"/>
</dbReference>
<dbReference type="InterPro" id="IPR036390">
    <property type="entry name" value="WH_DNA-bd_sf"/>
</dbReference>
<dbReference type="eggNOG" id="COG1695">
    <property type="taxonomic scope" value="Bacteria"/>
</dbReference>
<dbReference type="InterPro" id="IPR036388">
    <property type="entry name" value="WH-like_DNA-bd_sf"/>
</dbReference>
<evidence type="ECO:0000259" key="1">
    <source>
        <dbReference type="Pfam" id="PF03551"/>
    </source>
</evidence>
<feature type="domain" description="Transcription regulator PadR N-terminal" evidence="1">
    <location>
        <begin position="8"/>
        <end position="81"/>
    </location>
</feature>
<gene>
    <name evidence="2" type="ordered locus">Shel_06690</name>
</gene>
<dbReference type="SUPFAM" id="SSF46785">
    <property type="entry name" value="Winged helix' DNA-binding domain"/>
    <property type="match status" value="1"/>
</dbReference>
<organism evidence="2 3">
    <name type="scientific">Slackia heliotrinireducens (strain ATCC 29202 / DSM 20476 / NCTC 11029 / RHS 1)</name>
    <name type="common">Peptococcus heliotrinreducens</name>
    <dbReference type="NCBI Taxonomy" id="471855"/>
    <lineage>
        <taxon>Bacteria</taxon>
        <taxon>Bacillati</taxon>
        <taxon>Actinomycetota</taxon>
        <taxon>Coriobacteriia</taxon>
        <taxon>Eggerthellales</taxon>
        <taxon>Eggerthellaceae</taxon>
        <taxon>Slackia</taxon>
    </lineage>
</organism>
<protein>
    <submittedName>
        <fullName evidence="2">Predicted transcriptional regulator</fullName>
    </submittedName>
</protein>
<dbReference type="Gene3D" id="1.10.10.10">
    <property type="entry name" value="Winged helix-like DNA-binding domain superfamily/Winged helix DNA-binding domain"/>
    <property type="match status" value="1"/>
</dbReference>
<dbReference type="Proteomes" id="UP000002026">
    <property type="component" value="Chromosome"/>
</dbReference>
<dbReference type="PANTHER" id="PTHR43252">
    <property type="entry name" value="TRANSCRIPTIONAL REGULATOR YQJI"/>
    <property type="match status" value="1"/>
</dbReference>
<dbReference type="EMBL" id="CP001684">
    <property type="protein sequence ID" value="ACV21728.1"/>
    <property type="molecule type" value="Genomic_DNA"/>
</dbReference>
<dbReference type="HOGENOM" id="CLU_089258_1_0_11"/>
<name>C7N3Y7_SLAHD</name>
<dbReference type="PANTHER" id="PTHR43252:SF2">
    <property type="entry name" value="TRANSCRIPTION REGULATOR, PADR-LIKE FAMILY"/>
    <property type="match status" value="1"/>
</dbReference>
<sequence>MKIDYVLLGLIRINPNSSGYQLRGMINNSTGYFFTAHLSQIYPALRKMLDNGWLKVELLPQDGKPDAKLYSILPKGEEALDAWLNEPFKFGMGRSTSDEYITKLMFMGHMPNDKLLAYIDAGIKHFEKERREILESNLGPEKESVEWLAPDIRNRYLTIWGNEFDYIVKETQSRIDRLTALKEAILANQEK</sequence>
<dbReference type="InterPro" id="IPR005149">
    <property type="entry name" value="Tscrpt_reg_PadR_N"/>
</dbReference>
<evidence type="ECO:0000313" key="2">
    <source>
        <dbReference type="EMBL" id="ACV21728.1"/>
    </source>
</evidence>
<evidence type="ECO:0000313" key="3">
    <source>
        <dbReference type="Proteomes" id="UP000002026"/>
    </source>
</evidence>